<feature type="region of interest" description="Disordered" evidence="1">
    <location>
        <begin position="69"/>
        <end position="88"/>
    </location>
</feature>
<comment type="caution">
    <text evidence="2">The sequence shown here is derived from an EMBL/GenBank/DDBJ whole genome shotgun (WGS) entry which is preliminary data.</text>
</comment>
<organism evidence="2">
    <name type="scientific">Tanacetum cinerariifolium</name>
    <name type="common">Dalmatian daisy</name>
    <name type="synonym">Chrysanthemum cinerariifolium</name>
    <dbReference type="NCBI Taxonomy" id="118510"/>
    <lineage>
        <taxon>Eukaryota</taxon>
        <taxon>Viridiplantae</taxon>
        <taxon>Streptophyta</taxon>
        <taxon>Embryophyta</taxon>
        <taxon>Tracheophyta</taxon>
        <taxon>Spermatophyta</taxon>
        <taxon>Magnoliopsida</taxon>
        <taxon>eudicotyledons</taxon>
        <taxon>Gunneridae</taxon>
        <taxon>Pentapetalae</taxon>
        <taxon>asterids</taxon>
        <taxon>campanulids</taxon>
        <taxon>Asterales</taxon>
        <taxon>Asteraceae</taxon>
        <taxon>Asteroideae</taxon>
        <taxon>Anthemideae</taxon>
        <taxon>Anthemidinae</taxon>
        <taxon>Tanacetum</taxon>
    </lineage>
</organism>
<feature type="non-terminal residue" evidence="2">
    <location>
        <position position="1"/>
    </location>
</feature>
<evidence type="ECO:0000256" key="1">
    <source>
        <dbReference type="SAM" id="MobiDB-lite"/>
    </source>
</evidence>
<accession>A0A699UKP0</accession>
<dbReference type="EMBL" id="BKCJ011332658">
    <property type="protein sequence ID" value="GFD21838.1"/>
    <property type="molecule type" value="Genomic_DNA"/>
</dbReference>
<dbReference type="AlphaFoldDB" id="A0A699UKP0"/>
<evidence type="ECO:0000313" key="2">
    <source>
        <dbReference type="EMBL" id="GFD21838.1"/>
    </source>
</evidence>
<feature type="region of interest" description="Disordered" evidence="1">
    <location>
        <begin position="111"/>
        <end position="133"/>
    </location>
</feature>
<sequence length="133" mass="14627">ASICGGYAVAPQQPSMCLMRWKRHDTTQETPGVLENLRQADLDRTPDRRWPVRCAAGRRRVGRSRLGRHGHSRLAKHQGLDGAPQGLNGRRGLSAGTLLIRLSQKLSHHAARSSGQSIVSHNGIHTIGPEIHR</sequence>
<proteinExistence type="predicted"/>
<protein>
    <submittedName>
        <fullName evidence="2">Uncharacterized protein</fullName>
    </submittedName>
</protein>
<name>A0A699UKP0_TANCI</name>
<gene>
    <name evidence="2" type="ORF">Tci_893807</name>
</gene>
<reference evidence="2" key="1">
    <citation type="journal article" date="2019" name="Sci. Rep.">
        <title>Draft genome of Tanacetum cinerariifolium, the natural source of mosquito coil.</title>
        <authorList>
            <person name="Yamashiro T."/>
            <person name="Shiraishi A."/>
            <person name="Satake H."/>
            <person name="Nakayama K."/>
        </authorList>
    </citation>
    <scope>NUCLEOTIDE SEQUENCE</scope>
</reference>